<dbReference type="GO" id="GO:0000287">
    <property type="term" value="F:magnesium ion binding"/>
    <property type="evidence" value="ECO:0007669"/>
    <property type="project" value="InterPro"/>
</dbReference>
<sequence length="174" mass="20344">MEIYYINSEEFLKSHDTDFLRRFTDGREFKSVKRFVQYSLGRYLVKSVAKKFYIMADTEIIVENDKPKFKNGGMFFSISHSGKYVAAAFDNVACGLDIEEMKPRDLEALSARYNKDFRNTEDFYKFWTEYEAEIKLQQKTQASYSCVFQDNFMLTAVSVNPAFSQPSCISRFDA</sequence>
<proteinExistence type="predicted"/>
<evidence type="ECO:0008006" key="3">
    <source>
        <dbReference type="Google" id="ProtNLM"/>
    </source>
</evidence>
<accession>A0A9D1JMP2</accession>
<dbReference type="EMBL" id="DVIU01000117">
    <property type="protein sequence ID" value="HIS36111.1"/>
    <property type="molecule type" value="Genomic_DNA"/>
</dbReference>
<dbReference type="GO" id="GO:0008897">
    <property type="term" value="F:holo-[acyl-carrier-protein] synthase activity"/>
    <property type="evidence" value="ECO:0007669"/>
    <property type="project" value="InterPro"/>
</dbReference>
<dbReference type="Gene3D" id="3.90.470.20">
    <property type="entry name" value="4'-phosphopantetheinyl transferase domain"/>
    <property type="match status" value="1"/>
</dbReference>
<gene>
    <name evidence="1" type="ORF">IAC10_05715</name>
</gene>
<dbReference type="InterPro" id="IPR037143">
    <property type="entry name" value="4-PPantetheinyl_Trfase_dom_sf"/>
</dbReference>
<protein>
    <recommendedName>
        <fullName evidence="3">4'-phosphopantetheinyl transferase domain-containing protein</fullName>
    </recommendedName>
</protein>
<dbReference type="Proteomes" id="UP000823928">
    <property type="component" value="Unassembled WGS sequence"/>
</dbReference>
<reference evidence="1" key="1">
    <citation type="submission" date="2020-10" db="EMBL/GenBank/DDBJ databases">
        <authorList>
            <person name="Gilroy R."/>
        </authorList>
    </citation>
    <scope>NUCLEOTIDE SEQUENCE</scope>
    <source>
        <strain evidence="1">6276</strain>
    </source>
</reference>
<reference evidence="1" key="2">
    <citation type="journal article" date="2021" name="PeerJ">
        <title>Extensive microbial diversity within the chicken gut microbiome revealed by metagenomics and culture.</title>
        <authorList>
            <person name="Gilroy R."/>
            <person name="Ravi A."/>
            <person name="Getino M."/>
            <person name="Pursley I."/>
            <person name="Horton D.L."/>
            <person name="Alikhan N.F."/>
            <person name="Baker D."/>
            <person name="Gharbi K."/>
            <person name="Hall N."/>
            <person name="Watson M."/>
            <person name="Adriaenssens E.M."/>
            <person name="Foster-Nyarko E."/>
            <person name="Jarju S."/>
            <person name="Secka A."/>
            <person name="Antonio M."/>
            <person name="Oren A."/>
            <person name="Chaudhuri R.R."/>
            <person name="La Ragione R."/>
            <person name="Hildebrand F."/>
            <person name="Pallen M.J."/>
        </authorList>
    </citation>
    <scope>NUCLEOTIDE SEQUENCE</scope>
    <source>
        <strain evidence="1">6276</strain>
    </source>
</reference>
<dbReference type="AlphaFoldDB" id="A0A9D1JMP2"/>
<dbReference type="SUPFAM" id="SSF56214">
    <property type="entry name" value="4'-phosphopantetheinyl transferase"/>
    <property type="match status" value="1"/>
</dbReference>
<organism evidence="1 2">
    <name type="scientific">Candidatus Scatousia excrementigallinarum</name>
    <dbReference type="NCBI Taxonomy" id="2840935"/>
    <lineage>
        <taxon>Bacteria</taxon>
        <taxon>Candidatus Scatousia</taxon>
    </lineage>
</organism>
<name>A0A9D1JMP2_9BACT</name>
<evidence type="ECO:0000313" key="1">
    <source>
        <dbReference type="EMBL" id="HIS36111.1"/>
    </source>
</evidence>
<evidence type="ECO:0000313" key="2">
    <source>
        <dbReference type="Proteomes" id="UP000823928"/>
    </source>
</evidence>
<comment type="caution">
    <text evidence="1">The sequence shown here is derived from an EMBL/GenBank/DDBJ whole genome shotgun (WGS) entry which is preliminary data.</text>
</comment>